<sequence>MNTSKLKLGTVCLRWRRDLGVGEKCASTTTLSSWVVTKEKLPDKNVELPPLI</sequence>
<dbReference type="AlphaFoldDB" id="A0A392QET9"/>
<evidence type="ECO:0000313" key="1">
    <source>
        <dbReference type="EMBL" id="MCI22230.1"/>
    </source>
</evidence>
<keyword evidence="2" id="KW-1185">Reference proteome</keyword>
<protein>
    <submittedName>
        <fullName evidence="1">Trafficking protein particle complex subunit 11-like</fullName>
    </submittedName>
</protein>
<dbReference type="Proteomes" id="UP000265520">
    <property type="component" value="Unassembled WGS sequence"/>
</dbReference>
<dbReference type="EMBL" id="LXQA010129324">
    <property type="protein sequence ID" value="MCI22230.1"/>
    <property type="molecule type" value="Genomic_DNA"/>
</dbReference>
<organism evidence="1 2">
    <name type="scientific">Trifolium medium</name>
    <dbReference type="NCBI Taxonomy" id="97028"/>
    <lineage>
        <taxon>Eukaryota</taxon>
        <taxon>Viridiplantae</taxon>
        <taxon>Streptophyta</taxon>
        <taxon>Embryophyta</taxon>
        <taxon>Tracheophyta</taxon>
        <taxon>Spermatophyta</taxon>
        <taxon>Magnoliopsida</taxon>
        <taxon>eudicotyledons</taxon>
        <taxon>Gunneridae</taxon>
        <taxon>Pentapetalae</taxon>
        <taxon>rosids</taxon>
        <taxon>fabids</taxon>
        <taxon>Fabales</taxon>
        <taxon>Fabaceae</taxon>
        <taxon>Papilionoideae</taxon>
        <taxon>50 kb inversion clade</taxon>
        <taxon>NPAAA clade</taxon>
        <taxon>Hologalegina</taxon>
        <taxon>IRL clade</taxon>
        <taxon>Trifolieae</taxon>
        <taxon>Trifolium</taxon>
    </lineage>
</organism>
<evidence type="ECO:0000313" key="2">
    <source>
        <dbReference type="Proteomes" id="UP000265520"/>
    </source>
</evidence>
<accession>A0A392QET9</accession>
<reference evidence="1 2" key="1">
    <citation type="journal article" date="2018" name="Front. Plant Sci.">
        <title>Red Clover (Trifolium pratense) and Zigzag Clover (T. medium) - A Picture of Genomic Similarities and Differences.</title>
        <authorList>
            <person name="Dluhosova J."/>
            <person name="Istvanek J."/>
            <person name="Nedelnik J."/>
            <person name="Repkova J."/>
        </authorList>
    </citation>
    <scope>NUCLEOTIDE SEQUENCE [LARGE SCALE GENOMIC DNA]</scope>
    <source>
        <strain evidence="2">cv. 10/8</strain>
        <tissue evidence="1">Leaf</tissue>
    </source>
</reference>
<proteinExistence type="predicted"/>
<comment type="caution">
    <text evidence="1">The sequence shown here is derived from an EMBL/GenBank/DDBJ whole genome shotgun (WGS) entry which is preliminary data.</text>
</comment>
<name>A0A392QET9_9FABA</name>
<feature type="non-terminal residue" evidence="1">
    <location>
        <position position="52"/>
    </location>
</feature>